<comment type="caution">
    <text evidence="3">The sequence shown here is derived from an EMBL/GenBank/DDBJ whole genome shotgun (WGS) entry which is preliminary data.</text>
</comment>
<keyword evidence="4" id="KW-1185">Reference proteome</keyword>
<reference evidence="3 4" key="1">
    <citation type="journal article" date="2015" name="Genome Biol.">
        <title>Comparative genomics of Steinernema reveals deeply conserved gene regulatory networks.</title>
        <authorList>
            <person name="Dillman A.R."/>
            <person name="Macchietto M."/>
            <person name="Porter C.F."/>
            <person name="Rogers A."/>
            <person name="Williams B."/>
            <person name="Antoshechkin I."/>
            <person name="Lee M.M."/>
            <person name="Goodwin Z."/>
            <person name="Lu X."/>
            <person name="Lewis E.E."/>
            <person name="Goodrich-Blair H."/>
            <person name="Stock S.P."/>
            <person name="Adams B.J."/>
            <person name="Sternberg P.W."/>
            <person name="Mortazavi A."/>
        </authorList>
    </citation>
    <scope>NUCLEOTIDE SEQUENCE [LARGE SCALE GENOMIC DNA]</scope>
    <source>
        <strain evidence="3 4">ALL</strain>
    </source>
</reference>
<sequence length="308" mass="35530">MATSIELFLQHQRVTTGLLSNLLQENDILRNSKKQAEEDLIQARQAYHDLQVKFDQLEAEASKKSSEDSNVTLLKQKILVLENGKKTAEEDRNKALRAYNDFKLKYGQLETSQAKESSSEELEALKKKYEALRSENTTRMYKIRALNDEIRDLKNLENEKLQVENKALTAIKSELEATNRRCTDEIKNLKAKLAFNVKEESELIEGEGLESYQEHELEIAEIAEETEAVYVGNYGSDFVSLLLRSRKTEEMTQNQDKQVCQEAMEEMLKVITDKELANAEYKAQESRKRQNFDPVGDEEPAEKINRLQ</sequence>
<dbReference type="EMBL" id="AZBU02000009">
    <property type="protein sequence ID" value="TKR65332.1"/>
    <property type="molecule type" value="Genomic_DNA"/>
</dbReference>
<evidence type="ECO:0000256" key="1">
    <source>
        <dbReference type="SAM" id="Coils"/>
    </source>
</evidence>
<feature type="region of interest" description="Disordered" evidence="2">
    <location>
        <begin position="282"/>
        <end position="308"/>
    </location>
</feature>
<organism evidence="3 4">
    <name type="scientific">Steinernema carpocapsae</name>
    <name type="common">Entomopathogenic nematode</name>
    <dbReference type="NCBI Taxonomy" id="34508"/>
    <lineage>
        <taxon>Eukaryota</taxon>
        <taxon>Metazoa</taxon>
        <taxon>Ecdysozoa</taxon>
        <taxon>Nematoda</taxon>
        <taxon>Chromadorea</taxon>
        <taxon>Rhabditida</taxon>
        <taxon>Tylenchina</taxon>
        <taxon>Panagrolaimomorpha</taxon>
        <taxon>Strongyloidoidea</taxon>
        <taxon>Steinernematidae</taxon>
        <taxon>Steinernema</taxon>
    </lineage>
</organism>
<proteinExistence type="predicted"/>
<dbReference type="AlphaFoldDB" id="A0A4U5M8X2"/>
<reference evidence="3 4" key="2">
    <citation type="journal article" date="2019" name="G3 (Bethesda)">
        <title>Hybrid Assembly of the Genome of the Entomopathogenic Nematode Steinernema carpocapsae Identifies the X-Chromosome.</title>
        <authorList>
            <person name="Serra L."/>
            <person name="Macchietto M."/>
            <person name="Macias-Munoz A."/>
            <person name="McGill C.J."/>
            <person name="Rodriguez I.M."/>
            <person name="Rodriguez B."/>
            <person name="Murad R."/>
            <person name="Mortazavi A."/>
        </authorList>
    </citation>
    <scope>NUCLEOTIDE SEQUENCE [LARGE SCALE GENOMIC DNA]</scope>
    <source>
        <strain evidence="3 4">ALL</strain>
    </source>
</reference>
<evidence type="ECO:0000313" key="3">
    <source>
        <dbReference type="EMBL" id="TKR65332.1"/>
    </source>
</evidence>
<dbReference type="Proteomes" id="UP000298663">
    <property type="component" value="Unassembled WGS sequence"/>
</dbReference>
<feature type="coiled-coil region" evidence="1">
    <location>
        <begin position="115"/>
        <end position="192"/>
    </location>
</feature>
<gene>
    <name evidence="3" type="ORF">L596_025750</name>
</gene>
<keyword evidence="1" id="KW-0175">Coiled coil</keyword>
<evidence type="ECO:0000313" key="4">
    <source>
        <dbReference type="Proteomes" id="UP000298663"/>
    </source>
</evidence>
<feature type="coiled-coil region" evidence="1">
    <location>
        <begin position="19"/>
        <end position="67"/>
    </location>
</feature>
<protein>
    <submittedName>
        <fullName evidence="3">Uncharacterized protein</fullName>
    </submittedName>
</protein>
<name>A0A4U5M8X2_STECR</name>
<feature type="compositionally biased region" description="Basic and acidic residues" evidence="2">
    <location>
        <begin position="282"/>
        <end position="291"/>
    </location>
</feature>
<evidence type="ECO:0000256" key="2">
    <source>
        <dbReference type="SAM" id="MobiDB-lite"/>
    </source>
</evidence>
<accession>A0A4U5M8X2</accession>